<protein>
    <recommendedName>
        <fullName evidence="8">Glutamyl-tRNA(Gln) amidotransferase subunit A</fullName>
        <shortName evidence="8">Glu-ADT subunit A</shortName>
        <ecNumber evidence="8">6.3.5.7</ecNumber>
    </recommendedName>
</protein>
<evidence type="ECO:0000313" key="11">
    <source>
        <dbReference type="Proteomes" id="UP001057481"/>
    </source>
</evidence>
<keyword evidence="3 8" id="KW-0547">Nucleotide-binding</keyword>
<reference evidence="10" key="1">
    <citation type="submission" date="2021-04" db="EMBL/GenBank/DDBJ databases">
        <title>Taxonomic assessment of Weissella genus.</title>
        <authorList>
            <person name="Fanelli F."/>
            <person name="Chieffi D."/>
            <person name="Dell'Aquila A."/>
            <person name="Gyu-Sung C."/>
            <person name="Franz C.M.A.P."/>
            <person name="Fusco V."/>
        </authorList>
    </citation>
    <scope>NUCLEOTIDE SEQUENCE</scope>
    <source>
        <strain evidence="10">LMG 25373</strain>
    </source>
</reference>
<dbReference type="InterPro" id="IPR020556">
    <property type="entry name" value="Amidase_CS"/>
</dbReference>
<dbReference type="InterPro" id="IPR036928">
    <property type="entry name" value="AS_sf"/>
</dbReference>
<dbReference type="InterPro" id="IPR004412">
    <property type="entry name" value="GatA"/>
</dbReference>
<proteinExistence type="inferred from homology"/>
<organism evidence="10 11">
    <name type="scientific">Periweissella beninensis</name>
    <dbReference type="NCBI Taxonomy" id="504936"/>
    <lineage>
        <taxon>Bacteria</taxon>
        <taxon>Bacillati</taxon>
        <taxon>Bacillota</taxon>
        <taxon>Bacilli</taxon>
        <taxon>Lactobacillales</taxon>
        <taxon>Lactobacillaceae</taxon>
        <taxon>Periweissella</taxon>
    </lineage>
</organism>
<dbReference type="Gene3D" id="3.90.1300.10">
    <property type="entry name" value="Amidase signature (AS) domain"/>
    <property type="match status" value="1"/>
</dbReference>
<feature type="active site" description="Charge relay system" evidence="8">
    <location>
        <position position="152"/>
    </location>
</feature>
<feature type="domain" description="Amidase" evidence="9">
    <location>
        <begin position="24"/>
        <end position="462"/>
    </location>
</feature>
<evidence type="ECO:0000256" key="7">
    <source>
        <dbReference type="ARBA" id="ARBA00047407"/>
    </source>
</evidence>
<dbReference type="NCBIfam" id="TIGR00132">
    <property type="entry name" value="gatA"/>
    <property type="match status" value="1"/>
</dbReference>
<accession>A0ABT0VJT4</accession>
<keyword evidence="5 8" id="KW-0648">Protein biosynthesis</keyword>
<dbReference type="EC" id="6.3.5.7" evidence="8"/>
<dbReference type="RefSeq" id="WP_205143121.1">
    <property type="nucleotide sequence ID" value="NZ_JAFBDN010000003.1"/>
</dbReference>
<evidence type="ECO:0000256" key="3">
    <source>
        <dbReference type="ARBA" id="ARBA00022741"/>
    </source>
</evidence>
<dbReference type="PANTHER" id="PTHR11895">
    <property type="entry name" value="TRANSAMIDASE"/>
    <property type="match status" value="1"/>
</dbReference>
<evidence type="ECO:0000256" key="4">
    <source>
        <dbReference type="ARBA" id="ARBA00022840"/>
    </source>
</evidence>
<dbReference type="PROSITE" id="PS00571">
    <property type="entry name" value="AMIDASES"/>
    <property type="match status" value="1"/>
</dbReference>
<comment type="subunit">
    <text evidence="8">Heterotrimer of A, B and C subunits.</text>
</comment>
<dbReference type="SUPFAM" id="SSF75304">
    <property type="entry name" value="Amidase signature (AS) enzymes"/>
    <property type="match status" value="1"/>
</dbReference>
<feature type="active site" description="Acyl-ester intermediate" evidence="8">
    <location>
        <position position="176"/>
    </location>
</feature>
<evidence type="ECO:0000256" key="8">
    <source>
        <dbReference type="HAMAP-Rule" id="MF_00120"/>
    </source>
</evidence>
<comment type="catalytic activity">
    <reaction evidence="7 8">
        <text>L-glutamyl-tRNA(Gln) + L-glutamine + ATP + H2O = L-glutaminyl-tRNA(Gln) + L-glutamate + ADP + phosphate + H(+)</text>
        <dbReference type="Rhea" id="RHEA:17521"/>
        <dbReference type="Rhea" id="RHEA-COMP:9681"/>
        <dbReference type="Rhea" id="RHEA-COMP:9684"/>
        <dbReference type="ChEBI" id="CHEBI:15377"/>
        <dbReference type="ChEBI" id="CHEBI:15378"/>
        <dbReference type="ChEBI" id="CHEBI:29985"/>
        <dbReference type="ChEBI" id="CHEBI:30616"/>
        <dbReference type="ChEBI" id="CHEBI:43474"/>
        <dbReference type="ChEBI" id="CHEBI:58359"/>
        <dbReference type="ChEBI" id="CHEBI:78520"/>
        <dbReference type="ChEBI" id="CHEBI:78521"/>
        <dbReference type="ChEBI" id="CHEBI:456216"/>
        <dbReference type="EC" id="6.3.5.7"/>
    </reaction>
</comment>
<name>A0ABT0VJT4_9LACO</name>
<evidence type="ECO:0000256" key="5">
    <source>
        <dbReference type="ARBA" id="ARBA00022917"/>
    </source>
</evidence>
<evidence type="ECO:0000256" key="2">
    <source>
        <dbReference type="ARBA" id="ARBA00022598"/>
    </source>
</evidence>
<feature type="active site" description="Charge relay system" evidence="8">
    <location>
        <position position="77"/>
    </location>
</feature>
<dbReference type="InterPro" id="IPR023631">
    <property type="entry name" value="Amidase_dom"/>
</dbReference>
<evidence type="ECO:0000256" key="1">
    <source>
        <dbReference type="ARBA" id="ARBA00008069"/>
    </source>
</evidence>
<dbReference type="Pfam" id="PF01425">
    <property type="entry name" value="Amidase"/>
    <property type="match status" value="1"/>
</dbReference>
<evidence type="ECO:0000259" key="9">
    <source>
        <dbReference type="Pfam" id="PF01425"/>
    </source>
</evidence>
<sequence>MNYFETDLTQLHDQLVNKEISSVELTQATLANIKKTETNVNAFITVNDDAALAQAKAVDDKGIDATNLFSGIPIAIKDNILTKDILTTAGSKMLSNFKPVFDATATEKLYGQDAIMIGKTNMDEFAMGSTTETSYFNATKNAWDYTKVPGGSSGGSASAVASGEVLAALGTDTGGSIRQPAAFNGIVGLKPTYGRVSRWGLIAFGSSLDQIGQFTRTVRDNAAVLNIIAGHDQRDQTSSQREVPDYTANLTGDIKGMKIALPKEYLGEGISKEVKETILNAAKQFEAMGATVEEVSLPHSKYGVAAYYIIASSEASSNLQRFDGIRYGYRAKDAKNLNDLYVKSRTEGFGDEVKRRIMLGTFSLSAGSYDAFFKKAAQVRTLIVQDFQRVFEKYDLIMGPTTPTVAFNLGAKVEDPAEMYMNDVLTIPVNFAGLPGMSINAGFSEGLPVGMHLIAKHFDEASIYKAAYAFEQATQLFKQIPQVGGQK</sequence>
<dbReference type="InterPro" id="IPR000120">
    <property type="entry name" value="Amidase"/>
</dbReference>
<evidence type="ECO:0000313" key="10">
    <source>
        <dbReference type="EMBL" id="MCM2436675.1"/>
    </source>
</evidence>
<evidence type="ECO:0000256" key="6">
    <source>
        <dbReference type="ARBA" id="ARBA00025295"/>
    </source>
</evidence>
<keyword evidence="4 8" id="KW-0067">ATP-binding</keyword>
<keyword evidence="11" id="KW-1185">Reference proteome</keyword>
<keyword evidence="2 8" id="KW-0436">Ligase</keyword>
<dbReference type="PANTHER" id="PTHR11895:SF151">
    <property type="entry name" value="GLUTAMYL-TRNA(GLN) AMIDOTRANSFERASE SUBUNIT A"/>
    <property type="match status" value="1"/>
</dbReference>
<dbReference type="HAMAP" id="MF_00120">
    <property type="entry name" value="GatA"/>
    <property type="match status" value="1"/>
</dbReference>
<comment type="caution">
    <text evidence="10">The sequence shown here is derived from an EMBL/GenBank/DDBJ whole genome shotgun (WGS) entry which is preliminary data.</text>
</comment>
<comment type="function">
    <text evidence="6 8">Allows the formation of correctly charged Gln-tRNA(Gln) through the transamidation of misacylated Glu-tRNA(Gln) in organisms which lack glutaminyl-tRNA synthetase. The reaction takes place in the presence of glutamine and ATP through an activated gamma-phospho-Glu-tRNA(Gln).</text>
</comment>
<dbReference type="EMBL" id="JAGMVS010000038">
    <property type="protein sequence ID" value="MCM2436675.1"/>
    <property type="molecule type" value="Genomic_DNA"/>
</dbReference>
<comment type="similarity">
    <text evidence="1 8">Belongs to the amidase family. GatA subfamily.</text>
</comment>
<dbReference type="Proteomes" id="UP001057481">
    <property type="component" value="Unassembled WGS sequence"/>
</dbReference>
<gene>
    <name evidence="8 10" type="primary">gatA</name>
    <name evidence="10" type="ORF">KAK10_01845</name>
</gene>